<dbReference type="EMBL" id="BKCJ011856004">
    <property type="protein sequence ID" value="GFD58685.1"/>
    <property type="molecule type" value="Genomic_DNA"/>
</dbReference>
<evidence type="ECO:0000313" key="1">
    <source>
        <dbReference type="EMBL" id="GFD58685.1"/>
    </source>
</evidence>
<reference evidence="1" key="1">
    <citation type="journal article" date="2019" name="Sci. Rep.">
        <title>Draft genome of Tanacetum cinerariifolium, the natural source of mosquito coil.</title>
        <authorList>
            <person name="Yamashiro T."/>
            <person name="Shiraishi A."/>
            <person name="Satake H."/>
            <person name="Nakayama K."/>
        </authorList>
    </citation>
    <scope>NUCLEOTIDE SEQUENCE</scope>
</reference>
<organism evidence="1">
    <name type="scientific">Tanacetum cinerariifolium</name>
    <name type="common">Dalmatian daisy</name>
    <name type="synonym">Chrysanthemum cinerariifolium</name>
    <dbReference type="NCBI Taxonomy" id="118510"/>
    <lineage>
        <taxon>Eukaryota</taxon>
        <taxon>Viridiplantae</taxon>
        <taxon>Streptophyta</taxon>
        <taxon>Embryophyta</taxon>
        <taxon>Tracheophyta</taxon>
        <taxon>Spermatophyta</taxon>
        <taxon>Magnoliopsida</taxon>
        <taxon>eudicotyledons</taxon>
        <taxon>Gunneridae</taxon>
        <taxon>Pentapetalae</taxon>
        <taxon>asterids</taxon>
        <taxon>campanulids</taxon>
        <taxon>Asterales</taxon>
        <taxon>Asteraceae</taxon>
        <taxon>Asteroideae</taxon>
        <taxon>Anthemideae</taxon>
        <taxon>Anthemidinae</taxon>
        <taxon>Tanacetum</taxon>
    </lineage>
</organism>
<sequence length="84" mass="9866">MNIEVDLRRQLSLKTSYRSVAKVLKGYLDELAQRTIKNLDDSSEFHKNCPEYRPLIDGLDKKRNGQLDYLAAWRSERLGQLERV</sequence>
<dbReference type="AlphaFoldDB" id="A0A699XFJ3"/>
<proteinExistence type="predicted"/>
<accession>A0A699XFJ3</accession>
<protein>
    <submittedName>
        <fullName evidence="1">Uncharacterized protein</fullName>
    </submittedName>
</protein>
<gene>
    <name evidence="1" type="ORF">Tci_930654</name>
</gene>
<comment type="caution">
    <text evidence="1">The sequence shown here is derived from an EMBL/GenBank/DDBJ whole genome shotgun (WGS) entry which is preliminary data.</text>
</comment>
<feature type="non-terminal residue" evidence="1">
    <location>
        <position position="84"/>
    </location>
</feature>
<name>A0A699XFJ3_TANCI</name>